<dbReference type="AlphaFoldDB" id="A0A846N157"/>
<evidence type="ECO:0000313" key="2">
    <source>
        <dbReference type="EMBL" id="NIK89219.1"/>
    </source>
</evidence>
<feature type="transmembrane region" description="Helical" evidence="1">
    <location>
        <begin position="12"/>
        <end position="32"/>
    </location>
</feature>
<reference evidence="2 3" key="1">
    <citation type="submission" date="2020-03" db="EMBL/GenBank/DDBJ databases">
        <title>Genomic Encyclopedia of Type Strains, Phase IV (KMG-IV): sequencing the most valuable type-strain genomes for metagenomic binning, comparative biology and taxonomic classification.</title>
        <authorList>
            <person name="Goeker M."/>
        </authorList>
    </citation>
    <scope>NUCLEOTIDE SEQUENCE [LARGE SCALE GENOMIC DNA]</scope>
    <source>
        <strain evidence="2 3">DSM 19867</strain>
    </source>
</reference>
<evidence type="ECO:0000256" key="1">
    <source>
        <dbReference type="SAM" id="Phobius"/>
    </source>
</evidence>
<comment type="caution">
    <text evidence="2">The sequence shown here is derived from an EMBL/GenBank/DDBJ whole genome shotgun (WGS) entry which is preliminary data.</text>
</comment>
<sequence length="41" mass="4359">MRADIRPTPVRAGYILAVSGALATVTFTLIYLTTLSYATGL</sequence>
<protein>
    <submittedName>
        <fullName evidence="2">Uncharacterized protein</fullName>
    </submittedName>
</protein>
<accession>A0A846N157</accession>
<keyword evidence="1" id="KW-1133">Transmembrane helix</keyword>
<evidence type="ECO:0000313" key="3">
    <source>
        <dbReference type="Proteomes" id="UP000570514"/>
    </source>
</evidence>
<keyword evidence="1" id="KW-0472">Membrane</keyword>
<keyword evidence="1" id="KW-0812">Transmembrane</keyword>
<dbReference type="RefSeq" id="WP_279590101.1">
    <property type="nucleotide sequence ID" value="NZ_BAAADC010000001.1"/>
</dbReference>
<proteinExistence type="predicted"/>
<gene>
    <name evidence="2" type="ORF">FHS83_002537</name>
</gene>
<keyword evidence="3" id="KW-1185">Reference proteome</keyword>
<dbReference type="EMBL" id="JAASRM010000001">
    <property type="protein sequence ID" value="NIK89219.1"/>
    <property type="molecule type" value="Genomic_DNA"/>
</dbReference>
<organism evidence="2 3">
    <name type="scientific">Rhizomicrobium palustre</name>
    <dbReference type="NCBI Taxonomy" id="189966"/>
    <lineage>
        <taxon>Bacteria</taxon>
        <taxon>Pseudomonadati</taxon>
        <taxon>Pseudomonadota</taxon>
        <taxon>Alphaproteobacteria</taxon>
        <taxon>Micropepsales</taxon>
        <taxon>Micropepsaceae</taxon>
        <taxon>Rhizomicrobium</taxon>
    </lineage>
</organism>
<name>A0A846N157_9PROT</name>
<dbReference type="Proteomes" id="UP000570514">
    <property type="component" value="Unassembled WGS sequence"/>
</dbReference>